<dbReference type="GO" id="GO:0043190">
    <property type="term" value="C:ATP-binding cassette (ABC) transporter complex"/>
    <property type="evidence" value="ECO:0007669"/>
    <property type="project" value="InterPro"/>
</dbReference>
<keyword evidence="3" id="KW-0813">Transport</keyword>
<dbReference type="InterPro" id="IPR039424">
    <property type="entry name" value="SBP_5"/>
</dbReference>
<dbReference type="Gene3D" id="3.90.76.10">
    <property type="entry name" value="Dipeptide-binding Protein, Domain 1"/>
    <property type="match status" value="1"/>
</dbReference>
<name>A0A132N4M2_9ACTN</name>
<dbReference type="AlphaFoldDB" id="A0A132N4M2"/>
<dbReference type="GO" id="GO:0030313">
    <property type="term" value="C:cell envelope"/>
    <property type="evidence" value="ECO:0007669"/>
    <property type="project" value="UniProtKB-SubCell"/>
</dbReference>
<evidence type="ECO:0000256" key="4">
    <source>
        <dbReference type="ARBA" id="ARBA00022729"/>
    </source>
</evidence>
<protein>
    <submittedName>
        <fullName evidence="7">Peptide ABC transporter substrate-binding protein</fullName>
    </submittedName>
</protein>
<dbReference type="EMBL" id="JYIK01001100">
    <property type="protein sequence ID" value="KWX06495.1"/>
    <property type="molecule type" value="Genomic_DNA"/>
</dbReference>
<feature type="signal peptide" evidence="5">
    <location>
        <begin position="1"/>
        <end position="34"/>
    </location>
</feature>
<dbReference type="PANTHER" id="PTHR30290:SF10">
    <property type="entry name" value="PERIPLASMIC OLIGOPEPTIDE-BINDING PROTEIN-RELATED"/>
    <property type="match status" value="1"/>
</dbReference>
<evidence type="ECO:0000313" key="9">
    <source>
        <dbReference type="Proteomes" id="UP000070598"/>
    </source>
</evidence>
<evidence type="ECO:0000313" key="10">
    <source>
        <dbReference type="Proteomes" id="UP000070659"/>
    </source>
</evidence>
<comment type="subcellular location">
    <subcellularLocation>
        <location evidence="1">Cell envelope</location>
    </subcellularLocation>
</comment>
<reference evidence="7 10" key="1">
    <citation type="submission" date="2015-02" db="EMBL/GenBank/DDBJ databases">
        <title>Physiological reanalysis, assessment of diazotrophy, and genome sequences of multiple isolates of Streptomyces thermoautotrophicus.</title>
        <authorList>
            <person name="MacKellar D.C."/>
            <person name="Lieber L."/>
            <person name="Norman J."/>
            <person name="Bolger A."/>
            <person name="Tobin C."/>
            <person name="Murray J.W."/>
            <person name="Prell J."/>
        </authorList>
    </citation>
    <scope>NUCLEOTIDE SEQUENCE [LARGE SCALE GENOMIC DNA]</scope>
    <source>
        <strain evidence="7 10">UBT1</strain>
    </source>
</reference>
<dbReference type="Gene3D" id="3.10.105.10">
    <property type="entry name" value="Dipeptide-binding Protein, Domain 3"/>
    <property type="match status" value="1"/>
</dbReference>
<dbReference type="Proteomes" id="UP000070598">
    <property type="component" value="Unassembled WGS sequence"/>
</dbReference>
<evidence type="ECO:0000256" key="5">
    <source>
        <dbReference type="SAM" id="SignalP"/>
    </source>
</evidence>
<dbReference type="SUPFAM" id="SSF53850">
    <property type="entry name" value="Periplasmic binding protein-like II"/>
    <property type="match status" value="1"/>
</dbReference>
<evidence type="ECO:0000256" key="2">
    <source>
        <dbReference type="ARBA" id="ARBA00005695"/>
    </source>
</evidence>
<evidence type="ECO:0000313" key="8">
    <source>
        <dbReference type="EMBL" id="KWX06495.1"/>
    </source>
</evidence>
<dbReference type="PIRSF" id="PIRSF002741">
    <property type="entry name" value="MppA"/>
    <property type="match status" value="1"/>
</dbReference>
<evidence type="ECO:0000259" key="6">
    <source>
        <dbReference type="Pfam" id="PF00496"/>
    </source>
</evidence>
<dbReference type="CDD" id="cd00995">
    <property type="entry name" value="PBP2_NikA_DppA_OppA_like"/>
    <property type="match status" value="1"/>
</dbReference>
<keyword evidence="4 5" id="KW-0732">Signal</keyword>
<comment type="similarity">
    <text evidence="2">Belongs to the bacterial solute-binding protein 5 family.</text>
</comment>
<dbReference type="GO" id="GO:1904680">
    <property type="term" value="F:peptide transmembrane transporter activity"/>
    <property type="evidence" value="ECO:0007669"/>
    <property type="project" value="TreeGrafter"/>
</dbReference>
<dbReference type="GO" id="GO:0042597">
    <property type="term" value="C:periplasmic space"/>
    <property type="evidence" value="ECO:0007669"/>
    <property type="project" value="UniProtKB-ARBA"/>
</dbReference>
<dbReference type="EMBL" id="JYIJ01000013">
    <property type="protein sequence ID" value="KWX04977.1"/>
    <property type="molecule type" value="Genomic_DNA"/>
</dbReference>
<dbReference type="Pfam" id="PF00496">
    <property type="entry name" value="SBP_bac_5"/>
    <property type="match status" value="1"/>
</dbReference>
<sequence>MGKQVTRRQPMRGVPRARWMAGAAVLALSLAACGGGGGGGESSGKTGGTFRLGIVEPTAIDPYNAQESEGILVAHQLFTGLVDVKADGTIVPKLAEQRSPNDNCTEWTFKIKQGTKFTNGEPVDAEAFIRGWTRAAKKSAASDVAYHLAGIQGFDQLQAGTTQTFAGLSAPDPYTLKVKLSQPDCEFDLKTYHTVFSPVPKVAGEANNKQYNDQPIGNGPFKMEGPWQHNTKITLVRNDDYGFEKAKLDRVEISILNPQNADQLEYQGFESGKFDWARMPTPQLPAAKAKYEPQGQWIGQDTNGMNYLLPITDNGPMKTKEARLAVSYAIDRQTITQGVFKGMQTPSTTIVPPAFKDFYQQGLCQSCQKQDPAKAKEYAQKANLPPGSAVTLAFNTGGGHDEWVQAVAQQLRDVLGWKVEIKPMPFKELLEAEQQPGATGLFRFAWGADYPTPDNYLFPLLHTKSINKDASGKVTGDNRSRWSNPQFDQLVDKARATKDPNERKKLYQQAEKIAIEEMALIPLWNRTQYRLANTKKFTNLELDFNENPTLAQVALK</sequence>
<comment type="caution">
    <text evidence="7">The sequence shown here is derived from an EMBL/GenBank/DDBJ whole genome shotgun (WGS) entry which is preliminary data.</text>
</comment>
<feature type="chain" id="PRO_5038292348" evidence="5">
    <location>
        <begin position="35"/>
        <end position="556"/>
    </location>
</feature>
<organism evidence="7 10">
    <name type="scientific">Carbonactinospora thermoautotrophica</name>
    <dbReference type="NCBI Taxonomy" id="1469144"/>
    <lineage>
        <taxon>Bacteria</taxon>
        <taxon>Bacillati</taxon>
        <taxon>Actinomycetota</taxon>
        <taxon>Actinomycetes</taxon>
        <taxon>Kitasatosporales</taxon>
        <taxon>Carbonactinosporaceae</taxon>
        <taxon>Carbonactinospora</taxon>
    </lineage>
</organism>
<dbReference type="Proteomes" id="UP000070659">
    <property type="component" value="Unassembled WGS sequence"/>
</dbReference>
<proteinExistence type="inferred from homology"/>
<feature type="domain" description="Solute-binding protein family 5" evidence="6">
    <location>
        <begin position="89"/>
        <end position="466"/>
    </location>
</feature>
<dbReference type="PANTHER" id="PTHR30290">
    <property type="entry name" value="PERIPLASMIC BINDING COMPONENT OF ABC TRANSPORTER"/>
    <property type="match status" value="1"/>
</dbReference>
<reference evidence="9" key="2">
    <citation type="submission" date="2015-02" db="EMBL/GenBank/DDBJ databases">
        <title>Physiological reanalysis, assessment of diazotrophy, and genome sequences of multiple isolates of Streptomyces thermoautotrophicus.</title>
        <authorList>
            <person name="MacKellar D.C."/>
            <person name="Lieber L."/>
            <person name="Norman J."/>
            <person name="Bolger A."/>
            <person name="Tobin C."/>
            <person name="Murray J.W."/>
            <person name="Friesen M."/>
            <person name="Prell J."/>
        </authorList>
    </citation>
    <scope>NUCLEOTIDE SEQUENCE [LARGE SCALE GENOMIC DNA]</scope>
    <source>
        <strain evidence="9">UBT1</strain>
    </source>
</reference>
<accession>A0A132N4M2</accession>
<evidence type="ECO:0000256" key="3">
    <source>
        <dbReference type="ARBA" id="ARBA00022448"/>
    </source>
</evidence>
<dbReference type="PROSITE" id="PS51257">
    <property type="entry name" value="PROKAR_LIPOPROTEIN"/>
    <property type="match status" value="1"/>
</dbReference>
<dbReference type="GO" id="GO:0015833">
    <property type="term" value="P:peptide transport"/>
    <property type="evidence" value="ECO:0007669"/>
    <property type="project" value="TreeGrafter"/>
</dbReference>
<evidence type="ECO:0000256" key="1">
    <source>
        <dbReference type="ARBA" id="ARBA00004196"/>
    </source>
</evidence>
<gene>
    <name evidence="7" type="ORF">TH66_04170</name>
    <name evidence="8" type="ORF">TR74_21845</name>
</gene>
<dbReference type="Gene3D" id="3.40.190.10">
    <property type="entry name" value="Periplasmic binding protein-like II"/>
    <property type="match status" value="1"/>
</dbReference>
<dbReference type="InterPro" id="IPR030678">
    <property type="entry name" value="Peptide/Ni-bd"/>
</dbReference>
<dbReference type="InterPro" id="IPR000914">
    <property type="entry name" value="SBP_5_dom"/>
</dbReference>
<evidence type="ECO:0000313" key="7">
    <source>
        <dbReference type="EMBL" id="KWX04977.1"/>
    </source>
</evidence>
<dbReference type="PATRIC" id="fig|1469144.8.peg.4450"/>